<evidence type="ECO:0000313" key="2">
    <source>
        <dbReference type="Proteomes" id="UP000694867"/>
    </source>
</evidence>
<dbReference type="RefSeq" id="XP_028966449.1">
    <property type="nucleotide sequence ID" value="XM_029110616.1"/>
</dbReference>
<dbReference type="AlphaFoldDB" id="A0AAJ7WGP7"/>
<dbReference type="PANTHER" id="PTHR47331">
    <property type="entry name" value="PHD-TYPE DOMAIN-CONTAINING PROTEIN"/>
    <property type="match status" value="1"/>
</dbReference>
<accession>A0AAJ7WGP7</accession>
<gene>
    <name evidence="3" type="primary">LOC114828034</name>
</gene>
<evidence type="ECO:0000256" key="1">
    <source>
        <dbReference type="SAM" id="MobiDB-lite"/>
    </source>
</evidence>
<evidence type="ECO:0000313" key="3">
    <source>
        <dbReference type="RefSeq" id="XP_028966449.1"/>
    </source>
</evidence>
<name>A0AAJ7WGP7_9ACAR</name>
<feature type="region of interest" description="Disordered" evidence="1">
    <location>
        <begin position="1"/>
        <end position="41"/>
    </location>
</feature>
<feature type="region of interest" description="Disordered" evidence="1">
    <location>
        <begin position="189"/>
        <end position="260"/>
    </location>
</feature>
<feature type="region of interest" description="Disordered" evidence="1">
    <location>
        <begin position="766"/>
        <end position="790"/>
    </location>
</feature>
<feature type="compositionally biased region" description="Polar residues" evidence="1">
    <location>
        <begin position="237"/>
        <end position="260"/>
    </location>
</feature>
<feature type="region of interest" description="Disordered" evidence="1">
    <location>
        <begin position="552"/>
        <end position="582"/>
    </location>
</feature>
<protein>
    <submittedName>
        <fullName evidence="3">Uncharacterized protein LOC114828034</fullName>
    </submittedName>
</protein>
<sequence length="790" mass="88068">MGDPGSPDRPPPRPNNQPQITVKENDTTTGSPENPDNYLPKLSKNFTLPRFNGDTKQYRGFMDTFDAFVHVRSIPKLQKIILLEDALSGRALNAVRHLNLRAENYEPMKALLEEEFGRTNCAVDAHIHEMERILSTGGEITLDKLPNVVNLVTNNTQRKFLETSSPLPHSTDYLEVLIRFMKAEARRTGELRAKQGSARKQFSNTPIAKSNHQAQSRPSPSGTYRPRNPFYRGKPNQEGSESLSYKNPSNSFHINSTTSRIPSCPVPNTPKPSQATPCFFCQADHPPYKCTAQLTHQERMERVAAAGACLRCLKLNHLAKNCKEGPKTSCRFCNSTHCAIICSKAPIQQNLPPTKHTSVNLNNDPDEEQVYLWTAHVIADETKTQSHICRILIDPGSESSNITEAMSRKLNSFPSSRVKKTMSTAGGQVSNIHNCGIHDFILRSRFDPEKILQLKAIELKCISRSKFPIMNQNFGLHPAADQVGDKGTEWVDILLGAKNLSKLGFTNPKSFGNIFALESIFGWVFGGSAGSSRMHSPLNRFCGFVSAQPCTPRAQSKQSGTPASNPSPDKTDDPSGNRQSTKDDIDCLWLSEDLRLEDDPSNEQTEGEDALNKALIEHFEKTTTRDRSGRYILRLPFRDNIHALGDNENLARYRLFSFLKKLKDDPVKLRAVDEEIRAYIDAGFAEKAEPREDGQLAHYLPIQAVFKHNPDTPSGLKTRVVKDASARRSIEAGLNDVLHQGPNLLPNLIKVIMKLRRRIAHSCDSSGPSAYHQTAWPGLKNSGRPGWTSV</sequence>
<feature type="compositionally biased region" description="Basic and acidic residues" evidence="1">
    <location>
        <begin position="569"/>
        <end position="582"/>
    </location>
</feature>
<dbReference type="GeneID" id="114828034"/>
<dbReference type="Proteomes" id="UP000694867">
    <property type="component" value="Unplaced"/>
</dbReference>
<proteinExistence type="predicted"/>
<dbReference type="KEGG" id="goe:114828034"/>
<feature type="compositionally biased region" description="Polar residues" evidence="1">
    <location>
        <begin position="553"/>
        <end position="568"/>
    </location>
</feature>
<keyword evidence="2" id="KW-1185">Reference proteome</keyword>
<reference evidence="3" key="1">
    <citation type="submission" date="2025-08" db="UniProtKB">
        <authorList>
            <consortium name="RefSeq"/>
        </authorList>
    </citation>
    <scope>IDENTIFICATION</scope>
</reference>
<feature type="compositionally biased region" description="Polar residues" evidence="1">
    <location>
        <begin position="198"/>
        <end position="222"/>
    </location>
</feature>
<dbReference type="InterPro" id="IPR005312">
    <property type="entry name" value="DUF1759"/>
</dbReference>
<organism evidence="2 3">
    <name type="scientific">Galendromus occidentalis</name>
    <name type="common">western predatory mite</name>
    <dbReference type="NCBI Taxonomy" id="34638"/>
    <lineage>
        <taxon>Eukaryota</taxon>
        <taxon>Metazoa</taxon>
        <taxon>Ecdysozoa</taxon>
        <taxon>Arthropoda</taxon>
        <taxon>Chelicerata</taxon>
        <taxon>Arachnida</taxon>
        <taxon>Acari</taxon>
        <taxon>Parasitiformes</taxon>
        <taxon>Mesostigmata</taxon>
        <taxon>Gamasina</taxon>
        <taxon>Phytoseioidea</taxon>
        <taxon>Phytoseiidae</taxon>
        <taxon>Typhlodrominae</taxon>
        <taxon>Galendromus</taxon>
    </lineage>
</organism>
<dbReference type="Pfam" id="PF03564">
    <property type="entry name" value="DUF1759"/>
    <property type="match status" value="1"/>
</dbReference>
<dbReference type="PANTHER" id="PTHR47331:SF5">
    <property type="entry name" value="RIBONUCLEASE H"/>
    <property type="match status" value="1"/>
</dbReference>